<dbReference type="Gene3D" id="3.30.1330.60">
    <property type="entry name" value="OmpA-like domain"/>
    <property type="match status" value="1"/>
</dbReference>
<dbReference type="InterPro" id="IPR050330">
    <property type="entry name" value="Bact_OuterMem_StrucFunc"/>
</dbReference>
<comment type="subcellular location">
    <subcellularLocation>
        <location evidence="1">Cell outer membrane</location>
    </subcellularLocation>
</comment>
<dbReference type="InterPro" id="IPR006665">
    <property type="entry name" value="OmpA-like"/>
</dbReference>
<dbReference type="EMBL" id="JAQQLF010000010">
    <property type="protein sequence ID" value="MDC7717421.1"/>
    <property type="molecule type" value="Genomic_DNA"/>
</dbReference>
<dbReference type="CDD" id="cd07185">
    <property type="entry name" value="OmpA_C-like"/>
    <property type="match status" value="1"/>
</dbReference>
<dbReference type="PROSITE" id="PS01068">
    <property type="entry name" value="OMPA_1"/>
    <property type="match status" value="1"/>
</dbReference>
<dbReference type="InterPro" id="IPR006690">
    <property type="entry name" value="OMPA-like_CS"/>
</dbReference>
<dbReference type="SUPFAM" id="SSF103088">
    <property type="entry name" value="OmpA-like"/>
    <property type="match status" value="1"/>
</dbReference>
<dbReference type="RefSeq" id="WP_272751743.1">
    <property type="nucleotide sequence ID" value="NZ_JAQQLF010000010.1"/>
</dbReference>
<evidence type="ECO:0000256" key="5">
    <source>
        <dbReference type="SAM" id="SignalP"/>
    </source>
</evidence>
<gene>
    <name evidence="7" type="ORF">PQU95_09375</name>
</gene>
<sequence length="224" mass="23677">MKKSIKLSALLATLLLTGNAFAANEGYANNQTGSPVVKNAYGECWRLPTTYDKARDGLVECGDREAVKAAPAPAPAAKPAPAPVVVAPKVQTVFKTVSLSAEGLFGFNSAQIVAGNQQLETLVSSLKADKLLKSVAVEGHTDYLGSEKYNQALSEKRANAVKDYFVAAGVPADKVTAVGKGESEAKLTAECTAKKFKKRADLIACLASDRRFDVTVETAKEVQQ</sequence>
<evidence type="ECO:0000256" key="3">
    <source>
        <dbReference type="ARBA" id="ARBA00023237"/>
    </source>
</evidence>
<organism evidence="7 8">
    <name type="scientific">Vogesella aquatica</name>
    <dbReference type="NCBI Taxonomy" id="2984206"/>
    <lineage>
        <taxon>Bacteria</taxon>
        <taxon>Pseudomonadati</taxon>
        <taxon>Pseudomonadota</taxon>
        <taxon>Betaproteobacteria</taxon>
        <taxon>Neisseriales</taxon>
        <taxon>Chromobacteriaceae</taxon>
        <taxon>Vogesella</taxon>
    </lineage>
</organism>
<dbReference type="PRINTS" id="PR01021">
    <property type="entry name" value="OMPADOMAIN"/>
</dbReference>
<dbReference type="PROSITE" id="PS51123">
    <property type="entry name" value="OMPA_2"/>
    <property type="match status" value="1"/>
</dbReference>
<dbReference type="InterPro" id="IPR006664">
    <property type="entry name" value="OMP_bac"/>
</dbReference>
<proteinExistence type="predicted"/>
<evidence type="ECO:0000256" key="2">
    <source>
        <dbReference type="ARBA" id="ARBA00023136"/>
    </source>
</evidence>
<keyword evidence="5" id="KW-0732">Signal</keyword>
<dbReference type="InterPro" id="IPR036737">
    <property type="entry name" value="OmpA-like_sf"/>
</dbReference>
<feature type="chain" id="PRO_5047491511" evidence="5">
    <location>
        <begin position="23"/>
        <end position="224"/>
    </location>
</feature>
<dbReference type="PANTHER" id="PTHR30329:SF21">
    <property type="entry name" value="LIPOPROTEIN YIAD-RELATED"/>
    <property type="match status" value="1"/>
</dbReference>
<keyword evidence="8" id="KW-1185">Reference proteome</keyword>
<keyword evidence="3" id="KW-0998">Cell outer membrane</keyword>
<evidence type="ECO:0000256" key="4">
    <source>
        <dbReference type="PROSITE-ProRule" id="PRU00473"/>
    </source>
</evidence>
<evidence type="ECO:0000259" key="6">
    <source>
        <dbReference type="PROSITE" id="PS51123"/>
    </source>
</evidence>
<dbReference type="Pfam" id="PF00691">
    <property type="entry name" value="OmpA"/>
    <property type="match status" value="1"/>
</dbReference>
<name>A0ABT5IXX0_9NEIS</name>
<dbReference type="PRINTS" id="PR01022">
    <property type="entry name" value="OUTRMMBRANEA"/>
</dbReference>
<evidence type="ECO:0000313" key="7">
    <source>
        <dbReference type="EMBL" id="MDC7717421.1"/>
    </source>
</evidence>
<comment type="caution">
    <text evidence="7">The sequence shown here is derived from an EMBL/GenBank/DDBJ whole genome shotgun (WGS) entry which is preliminary data.</text>
</comment>
<feature type="domain" description="OmpA-like" evidence="6">
    <location>
        <begin position="92"/>
        <end position="220"/>
    </location>
</feature>
<feature type="signal peptide" evidence="5">
    <location>
        <begin position="1"/>
        <end position="22"/>
    </location>
</feature>
<protein>
    <submittedName>
        <fullName evidence="7">OmpA family protein</fullName>
    </submittedName>
</protein>
<dbReference type="InterPro" id="IPR002368">
    <property type="entry name" value="OmpA"/>
</dbReference>
<accession>A0ABT5IXX0</accession>
<evidence type="ECO:0000256" key="1">
    <source>
        <dbReference type="ARBA" id="ARBA00004442"/>
    </source>
</evidence>
<dbReference type="Proteomes" id="UP001219956">
    <property type="component" value="Unassembled WGS sequence"/>
</dbReference>
<keyword evidence="2 4" id="KW-0472">Membrane</keyword>
<dbReference type="PANTHER" id="PTHR30329">
    <property type="entry name" value="STATOR ELEMENT OF FLAGELLAR MOTOR COMPLEX"/>
    <property type="match status" value="1"/>
</dbReference>
<evidence type="ECO:0000313" key="8">
    <source>
        <dbReference type="Proteomes" id="UP001219956"/>
    </source>
</evidence>
<reference evidence="7 8" key="1">
    <citation type="submission" date="2023-01" db="EMBL/GenBank/DDBJ databases">
        <title>Novel species of the genus Vogesella isolated from rivers.</title>
        <authorList>
            <person name="Lu H."/>
        </authorList>
    </citation>
    <scope>NUCLEOTIDE SEQUENCE [LARGE SCALE GENOMIC DNA]</scope>
    <source>
        <strain evidence="7 8">DC21W</strain>
    </source>
</reference>